<evidence type="ECO:0000313" key="2">
    <source>
        <dbReference type="EMBL" id="CAK0843238.1"/>
    </source>
</evidence>
<name>A0ABN9TC30_9DINO</name>
<feature type="region of interest" description="Disordered" evidence="1">
    <location>
        <begin position="1"/>
        <end position="35"/>
    </location>
</feature>
<organism evidence="2 3">
    <name type="scientific">Prorocentrum cordatum</name>
    <dbReference type="NCBI Taxonomy" id="2364126"/>
    <lineage>
        <taxon>Eukaryota</taxon>
        <taxon>Sar</taxon>
        <taxon>Alveolata</taxon>
        <taxon>Dinophyceae</taxon>
        <taxon>Prorocentrales</taxon>
        <taxon>Prorocentraceae</taxon>
        <taxon>Prorocentrum</taxon>
    </lineage>
</organism>
<evidence type="ECO:0008006" key="4">
    <source>
        <dbReference type="Google" id="ProtNLM"/>
    </source>
</evidence>
<dbReference type="Proteomes" id="UP001189429">
    <property type="component" value="Unassembled WGS sequence"/>
</dbReference>
<evidence type="ECO:0000256" key="1">
    <source>
        <dbReference type="SAM" id="MobiDB-lite"/>
    </source>
</evidence>
<accession>A0ABN9TC30</accession>
<comment type="caution">
    <text evidence="2">The sequence shown here is derived from an EMBL/GenBank/DDBJ whole genome shotgun (WGS) entry which is preliminary data.</text>
</comment>
<evidence type="ECO:0000313" key="3">
    <source>
        <dbReference type="Proteomes" id="UP001189429"/>
    </source>
</evidence>
<keyword evidence="3" id="KW-1185">Reference proteome</keyword>
<gene>
    <name evidence="2" type="ORF">PCOR1329_LOCUS37653</name>
</gene>
<sequence>MGAEGRAAKDGDAPQGASQSAMESRRLPKGGVNSRSIQPTTLAGYLGALGMQAGTVDDAQLVTFSVDAAGGLCVDASGLGAVLVVLARAVVQQESRLEELEAPGAGRGSEGDPDGNFAPFVDFDDDEPYFRNCGAEYRDPINHYEGPDIAKSSTYWVEPKEVLVSGPMKFFAKDIHGFTFHVEDDVRAEDHMILAVLWSDFFKHCADAYDVPLGRMGLAPRARAADVVPYSIHGAH</sequence>
<protein>
    <recommendedName>
        <fullName evidence="4">Arylamine N-acetyltransferase</fullName>
    </recommendedName>
</protein>
<feature type="compositionally biased region" description="Basic and acidic residues" evidence="1">
    <location>
        <begin position="1"/>
        <end position="12"/>
    </location>
</feature>
<reference evidence="2" key="1">
    <citation type="submission" date="2023-10" db="EMBL/GenBank/DDBJ databases">
        <authorList>
            <person name="Chen Y."/>
            <person name="Shah S."/>
            <person name="Dougan E. K."/>
            <person name="Thang M."/>
            <person name="Chan C."/>
        </authorList>
    </citation>
    <scope>NUCLEOTIDE SEQUENCE [LARGE SCALE GENOMIC DNA]</scope>
</reference>
<dbReference type="EMBL" id="CAUYUJ010014563">
    <property type="protein sequence ID" value="CAK0843238.1"/>
    <property type="molecule type" value="Genomic_DNA"/>
</dbReference>
<proteinExistence type="predicted"/>